<sequence>MHDKRPVLTKPTVNIGRRTALKGAAALAATTLAAPFIRRAQAADVLYINTWGGPWQEAATKNLFEPFTEETGIEIRTVSPVSFAKLAAQVKTGVYEFDVTTLGGGDILRANQAGIIEELEPPYEGGLFQNGVASHAFATVLAWRTDKYADESPKDWADFWNVDKFPGPRSLQRYPARVLPIALLADGVKVEDLYPLDIDRAFASLDKIKPHIRVWWTAGAQSTQILRDGEIDMIGIWHGRFYEALDAGAPVAMTWNQAEIDRAYWVVAKNTPNMEAAKKFVAFATSAKPLAGFVTQGKYGALNPAANEFVDAAAAERMPTSPQNYPMVFEQDVANFGADPNEVSQRFEEWIAS</sequence>
<reference evidence="3" key="1">
    <citation type="submission" date="2021-08" db="EMBL/GenBank/DDBJ databases">
        <title>Hoeflea bacterium WL0058 sp. nov., isolated from the sediment.</title>
        <authorList>
            <person name="Wang L."/>
            <person name="Zhang D."/>
        </authorList>
    </citation>
    <scope>NUCLEOTIDE SEQUENCE</scope>
    <source>
        <strain evidence="3">WL0058</strain>
    </source>
</reference>
<dbReference type="PROSITE" id="PS51318">
    <property type="entry name" value="TAT"/>
    <property type="match status" value="1"/>
</dbReference>
<dbReference type="EMBL" id="JAICBX010000002">
    <property type="protein sequence ID" value="MBW8637633.1"/>
    <property type="molecule type" value="Genomic_DNA"/>
</dbReference>
<evidence type="ECO:0000256" key="1">
    <source>
        <dbReference type="ARBA" id="ARBA00022729"/>
    </source>
</evidence>
<keyword evidence="2" id="KW-0574">Periplasm</keyword>
<organism evidence="3 4">
    <name type="scientific">Flavimaribacter sediminis</name>
    <dbReference type="NCBI Taxonomy" id="2865987"/>
    <lineage>
        <taxon>Bacteria</taxon>
        <taxon>Pseudomonadati</taxon>
        <taxon>Pseudomonadota</taxon>
        <taxon>Alphaproteobacteria</taxon>
        <taxon>Hyphomicrobiales</taxon>
        <taxon>Rhizobiaceae</taxon>
        <taxon>Flavimaribacter</taxon>
    </lineage>
</organism>
<name>A0AAE2ZNN5_9HYPH</name>
<keyword evidence="1" id="KW-0732">Signal</keyword>
<dbReference type="Proteomes" id="UP001196509">
    <property type="component" value="Unassembled WGS sequence"/>
</dbReference>
<gene>
    <name evidence="3" type="ORF">K1W69_10590</name>
</gene>
<evidence type="ECO:0000313" key="4">
    <source>
        <dbReference type="Proteomes" id="UP001196509"/>
    </source>
</evidence>
<dbReference type="CDD" id="cd13589">
    <property type="entry name" value="PBP2_polyamine_RpCGA009"/>
    <property type="match status" value="1"/>
</dbReference>
<dbReference type="PANTHER" id="PTHR30222">
    <property type="entry name" value="SPERMIDINE/PUTRESCINE-BINDING PERIPLASMIC PROTEIN"/>
    <property type="match status" value="1"/>
</dbReference>
<dbReference type="AlphaFoldDB" id="A0AAE2ZNN5"/>
<dbReference type="InterPro" id="IPR006059">
    <property type="entry name" value="SBP"/>
</dbReference>
<dbReference type="Pfam" id="PF13416">
    <property type="entry name" value="SBP_bac_8"/>
    <property type="match status" value="1"/>
</dbReference>
<proteinExistence type="predicted"/>
<evidence type="ECO:0000313" key="3">
    <source>
        <dbReference type="EMBL" id="MBW8637633.1"/>
    </source>
</evidence>
<dbReference type="InterPro" id="IPR006311">
    <property type="entry name" value="TAT_signal"/>
</dbReference>
<evidence type="ECO:0000256" key="2">
    <source>
        <dbReference type="ARBA" id="ARBA00022764"/>
    </source>
</evidence>
<comment type="caution">
    <text evidence="3">The sequence shown here is derived from an EMBL/GenBank/DDBJ whole genome shotgun (WGS) entry which is preliminary data.</text>
</comment>
<keyword evidence="4" id="KW-1185">Reference proteome</keyword>
<dbReference type="Gene3D" id="3.40.190.10">
    <property type="entry name" value="Periplasmic binding protein-like II"/>
    <property type="match status" value="2"/>
</dbReference>
<dbReference type="RefSeq" id="WP_220228318.1">
    <property type="nucleotide sequence ID" value="NZ_JAICBX010000002.1"/>
</dbReference>
<accession>A0AAE2ZNN5</accession>
<dbReference type="SUPFAM" id="SSF53850">
    <property type="entry name" value="Periplasmic binding protein-like II"/>
    <property type="match status" value="1"/>
</dbReference>
<protein>
    <submittedName>
        <fullName evidence="3">ABC transporter substrate-binding protein</fullName>
    </submittedName>
</protein>
<dbReference type="PANTHER" id="PTHR30222:SF2">
    <property type="entry name" value="ABC TRANSPORTER SUBSTRATE-BINDING PROTEIN"/>
    <property type="match status" value="1"/>
</dbReference>